<gene>
    <name evidence="6" type="ORF">Clacol_002019</name>
</gene>
<evidence type="ECO:0000256" key="2">
    <source>
        <dbReference type="ARBA" id="ARBA00022658"/>
    </source>
</evidence>
<dbReference type="AlphaFoldDB" id="A0AAV4ZZM6"/>
<dbReference type="EMBL" id="BPWL01000002">
    <property type="protein sequence ID" value="GJJ07814.1"/>
    <property type="molecule type" value="Genomic_DNA"/>
</dbReference>
<dbReference type="Proteomes" id="UP001050691">
    <property type="component" value="Unassembled WGS sequence"/>
</dbReference>
<dbReference type="GO" id="GO:0007186">
    <property type="term" value="P:G protein-coupled receptor signaling pathway"/>
    <property type="evidence" value="ECO:0007669"/>
    <property type="project" value="TreeGrafter"/>
</dbReference>
<evidence type="ECO:0000313" key="7">
    <source>
        <dbReference type="Proteomes" id="UP001050691"/>
    </source>
</evidence>
<evidence type="ECO:0008006" key="8">
    <source>
        <dbReference type="Google" id="ProtNLM"/>
    </source>
</evidence>
<organism evidence="6 7">
    <name type="scientific">Clathrus columnatus</name>
    <dbReference type="NCBI Taxonomy" id="1419009"/>
    <lineage>
        <taxon>Eukaryota</taxon>
        <taxon>Fungi</taxon>
        <taxon>Dikarya</taxon>
        <taxon>Basidiomycota</taxon>
        <taxon>Agaricomycotina</taxon>
        <taxon>Agaricomycetes</taxon>
        <taxon>Phallomycetidae</taxon>
        <taxon>Phallales</taxon>
        <taxon>Clathraceae</taxon>
        <taxon>Clathrus</taxon>
    </lineage>
</organism>
<protein>
    <recommendedName>
        <fullName evidence="8">Synembryn-A</fullName>
    </recommendedName>
</protein>
<dbReference type="Pfam" id="PF10165">
    <property type="entry name" value="Ric8"/>
    <property type="match status" value="2"/>
</dbReference>
<feature type="region of interest" description="Disordered" evidence="5">
    <location>
        <begin position="280"/>
        <end position="308"/>
    </location>
</feature>
<proteinExistence type="inferred from homology"/>
<comment type="caution">
    <text evidence="6">The sequence shown here is derived from an EMBL/GenBank/DDBJ whole genome shotgun (WGS) entry which is preliminary data.</text>
</comment>
<comment type="similarity">
    <text evidence="1">Belongs to the synembryn family.</text>
</comment>
<keyword evidence="2" id="KW-0344">Guanine-nucleotide releasing factor</keyword>
<feature type="compositionally biased region" description="Low complexity" evidence="5">
    <location>
        <begin position="280"/>
        <end position="301"/>
    </location>
</feature>
<keyword evidence="4" id="KW-0175">Coiled coil</keyword>
<evidence type="ECO:0000256" key="4">
    <source>
        <dbReference type="SAM" id="Coils"/>
    </source>
</evidence>
<keyword evidence="7" id="KW-1185">Reference proteome</keyword>
<evidence type="ECO:0000256" key="1">
    <source>
        <dbReference type="ARBA" id="ARBA00009049"/>
    </source>
</evidence>
<evidence type="ECO:0000256" key="5">
    <source>
        <dbReference type="SAM" id="MobiDB-lite"/>
    </source>
</evidence>
<evidence type="ECO:0000313" key="6">
    <source>
        <dbReference type="EMBL" id="GJJ07814.1"/>
    </source>
</evidence>
<dbReference type="GO" id="GO:0001965">
    <property type="term" value="F:G-protein alpha-subunit binding"/>
    <property type="evidence" value="ECO:0007669"/>
    <property type="project" value="TreeGrafter"/>
</dbReference>
<keyword evidence="3" id="KW-0143">Chaperone</keyword>
<reference evidence="6" key="1">
    <citation type="submission" date="2021-10" db="EMBL/GenBank/DDBJ databases">
        <title>De novo Genome Assembly of Clathrus columnatus (Basidiomycota, Fungi) Using Illumina and Nanopore Sequence Data.</title>
        <authorList>
            <person name="Ogiso-Tanaka E."/>
            <person name="Itagaki H."/>
            <person name="Hosoya T."/>
            <person name="Hosaka K."/>
        </authorList>
    </citation>
    <scope>NUCLEOTIDE SEQUENCE</scope>
    <source>
        <strain evidence="6">MO-923</strain>
    </source>
</reference>
<accession>A0AAV4ZZM6</accession>
<dbReference type="GO" id="GO:0005737">
    <property type="term" value="C:cytoplasm"/>
    <property type="evidence" value="ECO:0007669"/>
    <property type="project" value="TreeGrafter"/>
</dbReference>
<feature type="coiled-coil region" evidence="4">
    <location>
        <begin position="467"/>
        <end position="498"/>
    </location>
</feature>
<dbReference type="InterPro" id="IPR019318">
    <property type="entry name" value="Gua_nucleotide_exch_fac_Ric8"/>
</dbReference>
<name>A0AAV4ZZM6_9AGAM</name>
<evidence type="ECO:0000256" key="3">
    <source>
        <dbReference type="ARBA" id="ARBA00023186"/>
    </source>
</evidence>
<sequence length="509" mass="55396">MSTNPIVTTYLALSHSSSKSNINNALQCIIDNRETLVQTLIDDVKDGNGRISSKETALALVALKTIGRHPTSSKIIIQSEVLLGIGTGAREQNTEAASEALRCIANALLLIESGRDSLINLQGGDAFSQTPFIPKLVEELRIVDTLGQKCDFLMTSLLSGHAMAKDAMVDLLKFIFNVLLQYPRMTESEHKGDKTSTKVMGELWNDNLTKLFNGLPPTFPCPLAPPLNHVIHALINIPVAPLVTQWLSPASTPTSIHSTSSRPPPADKFHKALSALATTVATTGRRSISSSRSSSPAARSPPSTPRDTVQHAWDLFDLTTAHYVPGDPDDTLVRQSCKQDGIDLDETLTPLVALLARLADGSNGARVRMKEWLLPAHLDRTSPLEQREDLLGRCLRLMSCVHFPRCKDAVGELLFTICESDASVLAGQVGYGNCAGFLFNKGIMAPPAGLTDAEGEAINPITGIRNKPQESNEIEMTEEEKEREAEKLFVLFDRLEKKGMAINPVRRAQ</sequence>
<dbReference type="PANTHER" id="PTHR12425">
    <property type="entry name" value="SYNEMBRYN"/>
    <property type="match status" value="1"/>
</dbReference>
<dbReference type="PANTHER" id="PTHR12425:SF5">
    <property type="entry name" value="SYNEMBRYN"/>
    <property type="match status" value="1"/>
</dbReference>
<dbReference type="GO" id="GO:0005085">
    <property type="term" value="F:guanyl-nucleotide exchange factor activity"/>
    <property type="evidence" value="ECO:0007669"/>
    <property type="project" value="UniProtKB-KW"/>
</dbReference>